<keyword evidence="3" id="KW-1185">Reference proteome</keyword>
<dbReference type="OrthoDB" id="8123511at2759"/>
<proteinExistence type="predicted"/>
<accession>A0A4C1X0H2</accession>
<dbReference type="EMBL" id="BGZK01000710">
    <property type="protein sequence ID" value="GBP57161.1"/>
    <property type="molecule type" value="Genomic_DNA"/>
</dbReference>
<comment type="caution">
    <text evidence="2">The sequence shown here is derived from an EMBL/GenBank/DDBJ whole genome shotgun (WGS) entry which is preliminary data.</text>
</comment>
<dbReference type="AlphaFoldDB" id="A0A4C1X0H2"/>
<evidence type="ECO:0000313" key="3">
    <source>
        <dbReference type="Proteomes" id="UP000299102"/>
    </source>
</evidence>
<sequence>MHASHHQHIKENLILRRCHQQKQQYDIIRFELSTSKCGGSWNNSQFTLQYSSDGEETVTIPKQINHEIENGEDHDETDDHIADDAEETSVFEIPISTEDDVNKTPGPSTRMK</sequence>
<feature type="region of interest" description="Disordered" evidence="1">
    <location>
        <begin position="89"/>
        <end position="112"/>
    </location>
</feature>
<protein>
    <submittedName>
        <fullName evidence="2">Uncharacterized protein</fullName>
    </submittedName>
</protein>
<evidence type="ECO:0000256" key="1">
    <source>
        <dbReference type="SAM" id="MobiDB-lite"/>
    </source>
</evidence>
<gene>
    <name evidence="2" type="ORF">EVAR_37840_1</name>
</gene>
<reference evidence="2 3" key="1">
    <citation type="journal article" date="2019" name="Commun. Biol.">
        <title>The bagworm genome reveals a unique fibroin gene that provides high tensile strength.</title>
        <authorList>
            <person name="Kono N."/>
            <person name="Nakamura H."/>
            <person name="Ohtoshi R."/>
            <person name="Tomita M."/>
            <person name="Numata K."/>
            <person name="Arakawa K."/>
        </authorList>
    </citation>
    <scope>NUCLEOTIDE SEQUENCE [LARGE SCALE GENOMIC DNA]</scope>
</reference>
<name>A0A4C1X0H2_EUMVA</name>
<dbReference type="Proteomes" id="UP000299102">
    <property type="component" value="Unassembled WGS sequence"/>
</dbReference>
<evidence type="ECO:0000313" key="2">
    <source>
        <dbReference type="EMBL" id="GBP57161.1"/>
    </source>
</evidence>
<organism evidence="2 3">
    <name type="scientific">Eumeta variegata</name>
    <name type="common">Bagworm moth</name>
    <name type="synonym">Eumeta japonica</name>
    <dbReference type="NCBI Taxonomy" id="151549"/>
    <lineage>
        <taxon>Eukaryota</taxon>
        <taxon>Metazoa</taxon>
        <taxon>Ecdysozoa</taxon>
        <taxon>Arthropoda</taxon>
        <taxon>Hexapoda</taxon>
        <taxon>Insecta</taxon>
        <taxon>Pterygota</taxon>
        <taxon>Neoptera</taxon>
        <taxon>Endopterygota</taxon>
        <taxon>Lepidoptera</taxon>
        <taxon>Glossata</taxon>
        <taxon>Ditrysia</taxon>
        <taxon>Tineoidea</taxon>
        <taxon>Psychidae</taxon>
        <taxon>Oiketicinae</taxon>
        <taxon>Eumeta</taxon>
    </lineage>
</organism>